<feature type="region of interest" description="Disordered" evidence="1">
    <location>
        <begin position="17"/>
        <end position="37"/>
    </location>
</feature>
<dbReference type="STRING" id="488538.SAR116_2367"/>
<reference evidence="2 3" key="1">
    <citation type="journal article" date="2010" name="J. Bacteriol.">
        <title>Complete genome sequence of "Candidatus Puniceispirillum marinum" IMCC1322, a representative of the SAR116 clade in the Alphaproteobacteria.</title>
        <authorList>
            <person name="Oh H.M."/>
            <person name="Kwon K.K."/>
            <person name="Kang I."/>
            <person name="Kang S.G."/>
            <person name="Lee J.H."/>
            <person name="Kim S.J."/>
            <person name="Cho J.C."/>
        </authorList>
    </citation>
    <scope>NUCLEOTIDE SEQUENCE [LARGE SCALE GENOMIC DNA]</scope>
    <source>
        <strain evidence="2 3">IMCC1322</strain>
    </source>
</reference>
<feature type="region of interest" description="Disordered" evidence="1">
    <location>
        <begin position="50"/>
        <end position="71"/>
    </location>
</feature>
<evidence type="ECO:0000313" key="2">
    <source>
        <dbReference type="EMBL" id="ADE40610.1"/>
    </source>
</evidence>
<dbReference type="Proteomes" id="UP000007460">
    <property type="component" value="Chromosome"/>
</dbReference>
<sequence>MCVVHVSVMRINSMNIRDNMGRPNNRRYAQQPDEDETDGEIELVIDRTSPPIDLLRPHPTCSTEEWLAKRT</sequence>
<accession>D5BPV8</accession>
<protein>
    <submittedName>
        <fullName evidence="2">Uncharacterized protein</fullName>
    </submittedName>
</protein>
<dbReference type="AlphaFoldDB" id="D5BPV8"/>
<organism evidence="2 3">
    <name type="scientific">Puniceispirillum marinum (strain IMCC1322)</name>
    <dbReference type="NCBI Taxonomy" id="488538"/>
    <lineage>
        <taxon>Bacteria</taxon>
        <taxon>Pseudomonadati</taxon>
        <taxon>Pseudomonadota</taxon>
        <taxon>Alphaproteobacteria</taxon>
        <taxon>Candidatus Puniceispirillales</taxon>
        <taxon>Candidatus Puniceispirillaceae</taxon>
        <taxon>Candidatus Puniceispirillum</taxon>
    </lineage>
</organism>
<evidence type="ECO:0000256" key="1">
    <source>
        <dbReference type="SAM" id="MobiDB-lite"/>
    </source>
</evidence>
<dbReference type="KEGG" id="apb:SAR116_2367"/>
<dbReference type="HOGENOM" id="CLU_2737150_0_0_5"/>
<evidence type="ECO:0000313" key="3">
    <source>
        <dbReference type="Proteomes" id="UP000007460"/>
    </source>
</evidence>
<keyword evidence="3" id="KW-1185">Reference proteome</keyword>
<dbReference type="EMBL" id="CP001751">
    <property type="protein sequence ID" value="ADE40610.1"/>
    <property type="molecule type" value="Genomic_DNA"/>
</dbReference>
<name>D5BPV8_PUNMI</name>
<gene>
    <name evidence="2" type="ordered locus">SAR116_2367</name>
</gene>
<proteinExistence type="predicted"/>